<comment type="caution">
    <text evidence="4">The sequence shown here is derived from an EMBL/GenBank/DDBJ whole genome shotgun (WGS) entry which is preliminary data.</text>
</comment>
<reference evidence="4" key="2">
    <citation type="submission" date="2021-04" db="EMBL/GenBank/DDBJ databases">
        <authorList>
            <person name="Gilroy R."/>
        </authorList>
    </citation>
    <scope>NUCLEOTIDE SEQUENCE</scope>
    <source>
        <strain evidence="4">USAMLcec2-132</strain>
    </source>
</reference>
<dbReference type="InterPro" id="IPR050559">
    <property type="entry name" value="P-Pant_transferase_sf"/>
</dbReference>
<dbReference type="AlphaFoldDB" id="A0A9D2SQH8"/>
<organism evidence="4 5">
    <name type="scientific">Candidatus Eisenbergiella merdavium</name>
    <dbReference type="NCBI Taxonomy" id="2838551"/>
    <lineage>
        <taxon>Bacteria</taxon>
        <taxon>Bacillati</taxon>
        <taxon>Bacillota</taxon>
        <taxon>Clostridia</taxon>
        <taxon>Lachnospirales</taxon>
        <taxon>Lachnospiraceae</taxon>
        <taxon>Eisenbergiella</taxon>
    </lineage>
</organism>
<dbReference type="GO" id="GO:0019878">
    <property type="term" value="P:lysine biosynthetic process via aminoadipic acid"/>
    <property type="evidence" value="ECO:0007669"/>
    <property type="project" value="TreeGrafter"/>
</dbReference>
<evidence type="ECO:0000313" key="4">
    <source>
        <dbReference type="EMBL" id="HJC23655.1"/>
    </source>
</evidence>
<dbReference type="GO" id="GO:0008897">
    <property type="term" value="F:holo-[acyl-carrier-protein] synthase activity"/>
    <property type="evidence" value="ECO:0007669"/>
    <property type="project" value="InterPro"/>
</dbReference>
<name>A0A9D2SQH8_9FIRM</name>
<keyword evidence="2 4" id="KW-0808">Transferase</keyword>
<dbReference type="InterPro" id="IPR037143">
    <property type="entry name" value="4-PPantetheinyl_Trfase_dom_sf"/>
</dbReference>
<dbReference type="PANTHER" id="PTHR12215">
    <property type="entry name" value="PHOSPHOPANTETHEINE TRANSFERASE"/>
    <property type="match status" value="1"/>
</dbReference>
<dbReference type="Gene3D" id="3.90.470.20">
    <property type="entry name" value="4'-phosphopantetheinyl transferase domain"/>
    <property type="match status" value="2"/>
</dbReference>
<protein>
    <submittedName>
        <fullName evidence="4">4'-phosphopantetheinyl transferase superfamily protein</fullName>
    </submittedName>
</protein>
<dbReference type="GO" id="GO:0005829">
    <property type="term" value="C:cytosol"/>
    <property type="evidence" value="ECO:0007669"/>
    <property type="project" value="TreeGrafter"/>
</dbReference>
<proteinExistence type="inferred from homology"/>
<accession>A0A9D2SQH8</accession>
<evidence type="ECO:0000256" key="1">
    <source>
        <dbReference type="ARBA" id="ARBA00010990"/>
    </source>
</evidence>
<dbReference type="Pfam" id="PF01648">
    <property type="entry name" value="ACPS"/>
    <property type="match status" value="1"/>
</dbReference>
<reference evidence="4" key="1">
    <citation type="journal article" date="2021" name="PeerJ">
        <title>Extensive microbial diversity within the chicken gut microbiome revealed by metagenomics and culture.</title>
        <authorList>
            <person name="Gilroy R."/>
            <person name="Ravi A."/>
            <person name="Getino M."/>
            <person name="Pursley I."/>
            <person name="Horton D.L."/>
            <person name="Alikhan N.F."/>
            <person name="Baker D."/>
            <person name="Gharbi K."/>
            <person name="Hall N."/>
            <person name="Watson M."/>
            <person name="Adriaenssens E.M."/>
            <person name="Foster-Nyarko E."/>
            <person name="Jarju S."/>
            <person name="Secka A."/>
            <person name="Antonio M."/>
            <person name="Oren A."/>
            <person name="Chaudhuri R.R."/>
            <person name="La Ragione R."/>
            <person name="Hildebrand F."/>
            <person name="Pallen M.J."/>
        </authorList>
    </citation>
    <scope>NUCLEOTIDE SEQUENCE</scope>
    <source>
        <strain evidence="4">USAMLcec2-132</strain>
    </source>
</reference>
<feature type="domain" description="4'-phosphopantetheinyl transferase" evidence="3">
    <location>
        <begin position="105"/>
        <end position="180"/>
    </location>
</feature>
<dbReference type="EMBL" id="DWWS01000028">
    <property type="protein sequence ID" value="HJC23655.1"/>
    <property type="molecule type" value="Genomic_DNA"/>
</dbReference>
<evidence type="ECO:0000259" key="3">
    <source>
        <dbReference type="Pfam" id="PF01648"/>
    </source>
</evidence>
<dbReference type="InterPro" id="IPR008278">
    <property type="entry name" value="4-PPantetheinyl_Trfase_dom"/>
</dbReference>
<dbReference type="PANTHER" id="PTHR12215:SF10">
    <property type="entry name" value="L-AMINOADIPATE-SEMIALDEHYDE DEHYDROGENASE-PHOSPHOPANTETHEINYL TRANSFERASE"/>
    <property type="match status" value="1"/>
</dbReference>
<sequence length="206" mass="22746">MQEKNAAGFSHRLLQTAVGLYRKKSFPSLPLPEKNGEETALRLGAGKYGKPCFEEYPGIHFSISHSGPFWCCAFGDAPVGLDIQAHALGKATLSEDTGDADGTERLRQRMRRISGRFFHPSERAWLDNGGDFFAIWTAKESYVKFTGEGMHRSFESFAVADENGLLPFVKAEEDGPRAQLRLLDAPCGYSLCLCAEQIGDAALLYF</sequence>
<evidence type="ECO:0000256" key="2">
    <source>
        <dbReference type="ARBA" id="ARBA00022679"/>
    </source>
</evidence>
<comment type="similarity">
    <text evidence="1">Belongs to the P-Pant transferase superfamily. Gsp/Sfp/HetI/AcpT family.</text>
</comment>
<dbReference type="GO" id="GO:0000287">
    <property type="term" value="F:magnesium ion binding"/>
    <property type="evidence" value="ECO:0007669"/>
    <property type="project" value="InterPro"/>
</dbReference>
<evidence type="ECO:0000313" key="5">
    <source>
        <dbReference type="Proteomes" id="UP000823891"/>
    </source>
</evidence>
<dbReference type="Proteomes" id="UP000823891">
    <property type="component" value="Unassembled WGS sequence"/>
</dbReference>
<dbReference type="SUPFAM" id="SSF56214">
    <property type="entry name" value="4'-phosphopantetheinyl transferase"/>
    <property type="match status" value="2"/>
</dbReference>
<gene>
    <name evidence="4" type="ORF">H9761_08135</name>
</gene>